<evidence type="ECO:0000313" key="1">
    <source>
        <dbReference type="EMBL" id="KAK9142665.1"/>
    </source>
</evidence>
<gene>
    <name evidence="1" type="ORF">Syun_012065</name>
</gene>
<sequence>MDDIGSTFMVIWGFGNQENFAQNCEIETSSALLVPLHLLHPPYYLRETDIISSSSSRLHFVGVIAGRPLSWSSSSSFVLLFPGPRVSSLFISLVVLHLPGHRPVHRPRPASRLLPVHLADSLVGIGHWSPHLPSRWSAPLVPGRRRCSLVGKKKCELPEEVGNFAVIDWKLGTDDPIDLDAFELQSVDAQLDETSKGKDDELEESFT</sequence>
<reference evidence="1 2" key="1">
    <citation type="submission" date="2024-01" db="EMBL/GenBank/DDBJ databases">
        <title>Genome assemblies of Stephania.</title>
        <authorList>
            <person name="Yang L."/>
        </authorList>
    </citation>
    <scope>NUCLEOTIDE SEQUENCE [LARGE SCALE GENOMIC DNA]</scope>
    <source>
        <strain evidence="1">YNDBR</strain>
        <tissue evidence="1">Leaf</tissue>
    </source>
</reference>
<dbReference type="AlphaFoldDB" id="A0AAP0K105"/>
<comment type="caution">
    <text evidence="1">The sequence shown here is derived from an EMBL/GenBank/DDBJ whole genome shotgun (WGS) entry which is preliminary data.</text>
</comment>
<protein>
    <submittedName>
        <fullName evidence="1">Uncharacterized protein</fullName>
    </submittedName>
</protein>
<evidence type="ECO:0000313" key="2">
    <source>
        <dbReference type="Proteomes" id="UP001420932"/>
    </source>
</evidence>
<dbReference type="Proteomes" id="UP001420932">
    <property type="component" value="Unassembled WGS sequence"/>
</dbReference>
<keyword evidence="2" id="KW-1185">Reference proteome</keyword>
<organism evidence="1 2">
    <name type="scientific">Stephania yunnanensis</name>
    <dbReference type="NCBI Taxonomy" id="152371"/>
    <lineage>
        <taxon>Eukaryota</taxon>
        <taxon>Viridiplantae</taxon>
        <taxon>Streptophyta</taxon>
        <taxon>Embryophyta</taxon>
        <taxon>Tracheophyta</taxon>
        <taxon>Spermatophyta</taxon>
        <taxon>Magnoliopsida</taxon>
        <taxon>Ranunculales</taxon>
        <taxon>Menispermaceae</taxon>
        <taxon>Menispermoideae</taxon>
        <taxon>Cissampelideae</taxon>
        <taxon>Stephania</taxon>
    </lineage>
</organism>
<proteinExistence type="predicted"/>
<dbReference type="EMBL" id="JBBNAF010000005">
    <property type="protein sequence ID" value="KAK9142665.1"/>
    <property type="molecule type" value="Genomic_DNA"/>
</dbReference>
<name>A0AAP0K105_9MAGN</name>
<accession>A0AAP0K105</accession>